<comment type="caution">
    <text evidence="1">The sequence shown here is derived from an EMBL/GenBank/DDBJ whole genome shotgun (WGS) entry which is preliminary data.</text>
</comment>
<organism evidence="1 2">
    <name type="scientific">Pseudosulfitobacter pseudonitzschiae</name>
    <dbReference type="NCBI Taxonomy" id="1402135"/>
    <lineage>
        <taxon>Bacteria</taxon>
        <taxon>Pseudomonadati</taxon>
        <taxon>Pseudomonadota</taxon>
        <taxon>Alphaproteobacteria</taxon>
        <taxon>Rhodobacterales</taxon>
        <taxon>Roseobacteraceae</taxon>
        <taxon>Pseudosulfitobacter</taxon>
    </lineage>
</organism>
<protein>
    <submittedName>
        <fullName evidence="1">Uncharacterized protein</fullName>
    </submittedName>
</protein>
<gene>
    <name evidence="1" type="ORF">SUH3_00010</name>
</gene>
<dbReference type="EMBL" id="JAMD01000001">
    <property type="protein sequence ID" value="KEJ97402.1"/>
    <property type="molecule type" value="Genomic_DNA"/>
</dbReference>
<keyword evidence="2" id="KW-1185">Reference proteome</keyword>
<sequence length="88" mass="10010">MTILTSGLPRIKTEYYTEKPKVRFRIAGTKQYLHLSGAGVTHGTRYAWSGTKSQARALRDRAAMEGRDWPFKAVKRIEAKDLLANEEI</sequence>
<dbReference type="GeneID" id="68869930"/>
<dbReference type="Proteomes" id="UP000027746">
    <property type="component" value="Unassembled WGS sequence"/>
</dbReference>
<dbReference type="RefSeq" id="WP_037920178.1">
    <property type="nucleotide sequence ID" value="NZ_CP054599.1"/>
</dbReference>
<dbReference type="AlphaFoldDB" id="A0A073JI56"/>
<evidence type="ECO:0000313" key="1">
    <source>
        <dbReference type="EMBL" id="KEJ97402.1"/>
    </source>
</evidence>
<reference evidence="1 2" key="1">
    <citation type="submission" date="2014-01" db="EMBL/GenBank/DDBJ databases">
        <title>Sulfitobacter sp. H3 (MCCC 1A00686) Genome Sequencing.</title>
        <authorList>
            <person name="Lai Q."/>
            <person name="Hong Z."/>
        </authorList>
    </citation>
    <scope>NUCLEOTIDE SEQUENCE [LARGE SCALE GENOMIC DNA]</scope>
    <source>
        <strain evidence="1 2">H3</strain>
    </source>
</reference>
<proteinExistence type="predicted"/>
<name>A0A073JI56_9RHOB</name>
<dbReference type="OrthoDB" id="7727240at2"/>
<accession>A0A073JI56</accession>
<evidence type="ECO:0000313" key="2">
    <source>
        <dbReference type="Proteomes" id="UP000027746"/>
    </source>
</evidence>